<protein>
    <submittedName>
        <fullName evidence="1">Uncharacterized protein</fullName>
    </submittedName>
</protein>
<proteinExistence type="predicted"/>
<evidence type="ECO:0000313" key="1">
    <source>
        <dbReference type="EMBL" id="KAH7202898.1"/>
    </source>
</evidence>
<organism evidence="1 2">
    <name type="scientific">Fusarium redolens</name>
    <dbReference type="NCBI Taxonomy" id="48865"/>
    <lineage>
        <taxon>Eukaryota</taxon>
        <taxon>Fungi</taxon>
        <taxon>Dikarya</taxon>
        <taxon>Ascomycota</taxon>
        <taxon>Pezizomycotina</taxon>
        <taxon>Sordariomycetes</taxon>
        <taxon>Hypocreomycetidae</taxon>
        <taxon>Hypocreales</taxon>
        <taxon>Nectriaceae</taxon>
        <taxon>Fusarium</taxon>
        <taxon>Fusarium redolens species complex</taxon>
    </lineage>
</organism>
<evidence type="ECO:0000313" key="2">
    <source>
        <dbReference type="Proteomes" id="UP000720189"/>
    </source>
</evidence>
<dbReference type="GeneID" id="70230507"/>
<dbReference type="AlphaFoldDB" id="A0A9P9FVE6"/>
<dbReference type="RefSeq" id="XP_046040710.1">
    <property type="nucleotide sequence ID" value="XM_046200553.1"/>
</dbReference>
<name>A0A9P9FVE6_FUSRE</name>
<sequence length="143" mass="16366">MRIYYCKTKPGLRFIDCQVRRDFGSAPEGDLDGFCRSGCSSDRVRMILDTAFYTYTSKLEGEQDPCCKLNYYDEVLVPNDKITAYKEIMADWLENETCPNPAKGLGKRSVTYPVVQEDGIDDISGKATDELQRTVLYQEEKYP</sequence>
<reference evidence="1" key="1">
    <citation type="journal article" date="2021" name="Nat. Commun.">
        <title>Genetic determinants of endophytism in the Arabidopsis root mycobiome.</title>
        <authorList>
            <person name="Mesny F."/>
            <person name="Miyauchi S."/>
            <person name="Thiergart T."/>
            <person name="Pickel B."/>
            <person name="Atanasova L."/>
            <person name="Karlsson M."/>
            <person name="Huettel B."/>
            <person name="Barry K.W."/>
            <person name="Haridas S."/>
            <person name="Chen C."/>
            <person name="Bauer D."/>
            <person name="Andreopoulos W."/>
            <person name="Pangilinan J."/>
            <person name="LaButti K."/>
            <person name="Riley R."/>
            <person name="Lipzen A."/>
            <person name="Clum A."/>
            <person name="Drula E."/>
            <person name="Henrissat B."/>
            <person name="Kohler A."/>
            <person name="Grigoriev I.V."/>
            <person name="Martin F.M."/>
            <person name="Hacquard S."/>
        </authorList>
    </citation>
    <scope>NUCLEOTIDE SEQUENCE</scope>
    <source>
        <strain evidence="1">MPI-CAGE-AT-0023</strain>
    </source>
</reference>
<accession>A0A9P9FVE6</accession>
<dbReference type="EMBL" id="JAGMUX010000046">
    <property type="protein sequence ID" value="KAH7202898.1"/>
    <property type="molecule type" value="Genomic_DNA"/>
</dbReference>
<keyword evidence="2" id="KW-1185">Reference proteome</keyword>
<gene>
    <name evidence="1" type="ORF">BKA55DRAFT_698813</name>
</gene>
<comment type="caution">
    <text evidence="1">The sequence shown here is derived from an EMBL/GenBank/DDBJ whole genome shotgun (WGS) entry which is preliminary data.</text>
</comment>
<dbReference type="Proteomes" id="UP000720189">
    <property type="component" value="Unassembled WGS sequence"/>
</dbReference>